<dbReference type="Proteomes" id="UP000627715">
    <property type="component" value="Unassembled WGS sequence"/>
</dbReference>
<name>A0A916QMB1_9GAMM</name>
<keyword evidence="1" id="KW-1133">Transmembrane helix</keyword>
<evidence type="ECO:0000313" key="5">
    <source>
        <dbReference type="Proteomes" id="UP000627715"/>
    </source>
</evidence>
<organism evidence="4 5">
    <name type="scientific">Pseudohongiella nitratireducens</name>
    <dbReference type="NCBI Taxonomy" id="1768907"/>
    <lineage>
        <taxon>Bacteria</taxon>
        <taxon>Pseudomonadati</taxon>
        <taxon>Pseudomonadota</taxon>
        <taxon>Gammaproteobacteria</taxon>
        <taxon>Pseudomonadales</taxon>
        <taxon>Pseudohongiellaceae</taxon>
        <taxon>Pseudohongiella</taxon>
    </lineage>
</organism>
<dbReference type="Pfam" id="PF23471">
    <property type="entry name" value="Cap15_TM"/>
    <property type="match status" value="1"/>
</dbReference>
<sequence length="199" mass="22470">MHDYAIFGHDRAGIGRWLGLIAILLAGGVAQLGSLLSSMTGWEAFTKGSVTVGVVYFGLHWLFNKWIWKVQFFNIPDLNGVWKVDGRTLDEEGNNKYEWPAELDIEQNWKQISINIKTSKSQSESYTATLFKRSGVRGGWVLSYSYKNEPNLDQSHELSSHKGFCEIEFDKALNSAEGTYFNSGGRKTYGLMSLERGQK</sequence>
<proteinExistence type="predicted"/>
<keyword evidence="5" id="KW-1185">Reference proteome</keyword>
<feature type="transmembrane region" description="Helical" evidence="1">
    <location>
        <begin position="44"/>
        <end position="63"/>
    </location>
</feature>
<dbReference type="InterPro" id="IPR056338">
    <property type="entry name" value="Cap15-like_TM"/>
</dbReference>
<protein>
    <recommendedName>
        <fullName evidence="6">Pancortin-3</fullName>
    </recommendedName>
</protein>
<reference evidence="4" key="1">
    <citation type="journal article" date="2014" name="Int. J. Syst. Evol. Microbiol.">
        <title>Complete genome sequence of Corynebacterium casei LMG S-19264T (=DSM 44701T), isolated from a smear-ripened cheese.</title>
        <authorList>
            <consortium name="US DOE Joint Genome Institute (JGI-PGF)"/>
            <person name="Walter F."/>
            <person name="Albersmeier A."/>
            <person name="Kalinowski J."/>
            <person name="Ruckert C."/>
        </authorList>
    </citation>
    <scope>NUCLEOTIDE SEQUENCE</scope>
    <source>
        <strain evidence="4">CGMCC 1.15425</strain>
    </source>
</reference>
<dbReference type="Pfam" id="PF18153">
    <property type="entry name" value="Cap15_CD_rec"/>
    <property type="match status" value="1"/>
</dbReference>
<feature type="transmembrane region" description="Helical" evidence="1">
    <location>
        <begin position="17"/>
        <end position="38"/>
    </location>
</feature>
<evidence type="ECO:0000259" key="3">
    <source>
        <dbReference type="Pfam" id="PF23471"/>
    </source>
</evidence>
<dbReference type="RefSeq" id="WP_068811154.1">
    <property type="nucleotide sequence ID" value="NZ_BMIY01000011.1"/>
</dbReference>
<evidence type="ECO:0000256" key="1">
    <source>
        <dbReference type="SAM" id="Phobius"/>
    </source>
</evidence>
<gene>
    <name evidence="4" type="ORF">GCM10011403_24920</name>
</gene>
<dbReference type="InterPro" id="IPR041208">
    <property type="entry name" value="Cap15"/>
</dbReference>
<dbReference type="OrthoDB" id="7505004at2"/>
<accession>A0A916QMB1</accession>
<evidence type="ECO:0008006" key="6">
    <source>
        <dbReference type="Google" id="ProtNLM"/>
    </source>
</evidence>
<feature type="domain" description="CD-NTase-associated protein 15" evidence="2">
    <location>
        <begin position="73"/>
        <end position="196"/>
    </location>
</feature>
<comment type="caution">
    <text evidence="4">The sequence shown here is derived from an EMBL/GenBank/DDBJ whole genome shotgun (WGS) entry which is preliminary data.</text>
</comment>
<keyword evidence="1" id="KW-0472">Membrane</keyword>
<feature type="domain" description="Cap1-like TM helices" evidence="3">
    <location>
        <begin position="14"/>
        <end position="69"/>
    </location>
</feature>
<evidence type="ECO:0000259" key="2">
    <source>
        <dbReference type="Pfam" id="PF18153"/>
    </source>
</evidence>
<dbReference type="EMBL" id="BMIY01000011">
    <property type="protein sequence ID" value="GFZ80794.1"/>
    <property type="molecule type" value="Genomic_DNA"/>
</dbReference>
<keyword evidence="1" id="KW-0812">Transmembrane</keyword>
<reference evidence="4" key="2">
    <citation type="submission" date="2020-09" db="EMBL/GenBank/DDBJ databases">
        <authorList>
            <person name="Sun Q."/>
            <person name="Zhou Y."/>
        </authorList>
    </citation>
    <scope>NUCLEOTIDE SEQUENCE</scope>
    <source>
        <strain evidence="4">CGMCC 1.15425</strain>
    </source>
</reference>
<dbReference type="AlphaFoldDB" id="A0A916QMB1"/>
<evidence type="ECO:0000313" key="4">
    <source>
        <dbReference type="EMBL" id="GFZ80794.1"/>
    </source>
</evidence>